<proteinExistence type="predicted"/>
<feature type="region of interest" description="Disordered" evidence="1">
    <location>
        <begin position="227"/>
        <end position="252"/>
    </location>
</feature>
<feature type="compositionally biased region" description="Polar residues" evidence="1">
    <location>
        <begin position="242"/>
        <end position="251"/>
    </location>
</feature>
<reference evidence="3" key="1">
    <citation type="submission" date="2003-08" db="EMBL/GenBank/DDBJ databases">
        <authorList>
            <person name="Birren B."/>
            <person name="Nusbaum C."/>
            <person name="Abebe A."/>
            <person name="Abouelleil A."/>
            <person name="Adekoya E."/>
            <person name="Ait-zahra M."/>
            <person name="Allen N."/>
            <person name="Allen T."/>
            <person name="An P."/>
            <person name="Anderson M."/>
            <person name="Anderson S."/>
            <person name="Arachchi H."/>
            <person name="Armbruster J."/>
            <person name="Bachantsang P."/>
            <person name="Baldwin J."/>
            <person name="Barry A."/>
            <person name="Bayul T."/>
            <person name="Blitshsteyn B."/>
            <person name="Bloom T."/>
            <person name="Blye J."/>
            <person name="Boguslavskiy L."/>
            <person name="Borowsky M."/>
            <person name="Boukhgalter B."/>
            <person name="Brunache A."/>
            <person name="Butler J."/>
            <person name="Calixte N."/>
            <person name="Calvo S."/>
            <person name="Camarata J."/>
            <person name="Campo K."/>
            <person name="Chang J."/>
            <person name="Cheshatsang Y."/>
            <person name="Citroen M."/>
            <person name="Collymore A."/>
            <person name="Considine T."/>
            <person name="Cook A."/>
            <person name="Cooke P."/>
            <person name="Corum B."/>
            <person name="Cuomo C."/>
            <person name="David R."/>
            <person name="Dawoe T."/>
            <person name="Degray S."/>
            <person name="Dodge S."/>
            <person name="Dooley K."/>
            <person name="Dorje P."/>
            <person name="Dorjee K."/>
            <person name="Dorris L."/>
            <person name="Duffey N."/>
            <person name="Dupes A."/>
            <person name="Elkins T."/>
            <person name="Engels R."/>
            <person name="Erickson J."/>
            <person name="Farina A."/>
            <person name="Faro S."/>
            <person name="Ferreira P."/>
            <person name="Fischer H."/>
            <person name="Fitzgerald M."/>
            <person name="Foley K."/>
            <person name="Gage D."/>
            <person name="Galagan J."/>
            <person name="Gearin G."/>
            <person name="Gnerre S."/>
            <person name="Gnirke A."/>
            <person name="Goyette A."/>
            <person name="Graham J."/>
            <person name="Grandbois E."/>
            <person name="Gyaltsen K."/>
            <person name="Hafez N."/>
            <person name="Hagopian D."/>
            <person name="Hagos B."/>
            <person name="Hall J."/>
            <person name="Hatcher B."/>
            <person name="Heller A."/>
            <person name="Higgins H."/>
            <person name="Honan T."/>
            <person name="Horn A."/>
            <person name="Houde N."/>
            <person name="Hughes L."/>
            <person name="Hulme W."/>
            <person name="Husby E."/>
            <person name="Iliev I."/>
            <person name="Jaffe D."/>
            <person name="Jones C."/>
            <person name="Kamal M."/>
            <person name="Kamat A."/>
            <person name="Kamvysselis M."/>
            <person name="Karlsson E."/>
            <person name="Kells C."/>
            <person name="Kieu A."/>
            <person name="Kisner P."/>
            <person name="Kodira C."/>
            <person name="Kulbokas E."/>
            <person name="Labutti K."/>
            <person name="Lama D."/>
            <person name="Landers T."/>
            <person name="Leger J."/>
            <person name="Levine S."/>
            <person name="Lewis D."/>
            <person name="Lewis T."/>
            <person name="Lindblad-toh K."/>
            <person name="Liu X."/>
            <person name="Lokyitsang T."/>
            <person name="Lokyitsang Y."/>
            <person name="Lucien O."/>
            <person name="Lui A."/>
            <person name="Ma L.J."/>
            <person name="Mabbitt R."/>
            <person name="Macdonald J."/>
            <person name="Maclean C."/>
            <person name="Major J."/>
            <person name="Manning J."/>
            <person name="Marabella R."/>
            <person name="Maru K."/>
            <person name="Matthews C."/>
            <person name="Mauceli E."/>
            <person name="Mccarthy M."/>
            <person name="Mcdonough S."/>
            <person name="Mcghee T."/>
            <person name="Meldrim J."/>
            <person name="Meneus L."/>
            <person name="Mesirov J."/>
            <person name="Mihalev A."/>
            <person name="Mihova T."/>
            <person name="Mikkelsen T."/>
            <person name="Mlenga V."/>
            <person name="Moru K."/>
            <person name="Mozes J."/>
            <person name="Mulrain L."/>
            <person name="Munson G."/>
            <person name="Naylor J."/>
            <person name="Newes C."/>
            <person name="Nguyen C."/>
            <person name="Nguyen N."/>
            <person name="Nguyen T."/>
            <person name="Nicol R."/>
            <person name="Nielsen C."/>
            <person name="Nizzari M."/>
            <person name="Norbu C."/>
            <person name="Norbu N."/>
            <person name="O'donnell P."/>
            <person name="Okoawo O."/>
            <person name="O'leary S."/>
            <person name="Omotosho B."/>
            <person name="O'neill K."/>
            <person name="Osman S."/>
            <person name="Parker S."/>
            <person name="Perrin D."/>
            <person name="Phunkhang P."/>
            <person name="Piqani B."/>
            <person name="Purcell S."/>
            <person name="Rachupka T."/>
            <person name="Ramasamy U."/>
            <person name="Rameau R."/>
            <person name="Ray V."/>
            <person name="Raymond C."/>
            <person name="Retta R."/>
            <person name="Richardson S."/>
            <person name="Rise C."/>
            <person name="Rodriguez J."/>
            <person name="Rogers J."/>
            <person name="Rogov P."/>
            <person name="Rutman M."/>
            <person name="Schupbach R."/>
            <person name="Seaman C."/>
            <person name="Settipalli S."/>
            <person name="Sharpe T."/>
            <person name="Sheridan J."/>
            <person name="Sherpa N."/>
            <person name="Shi J."/>
            <person name="Smirnov S."/>
            <person name="Smith C."/>
            <person name="Sougnez C."/>
            <person name="Spencer B."/>
            <person name="Stalker J."/>
            <person name="Stange-thomann N."/>
            <person name="Stavropoulos S."/>
            <person name="Stetson K."/>
            <person name="Stone C."/>
            <person name="Stone S."/>
            <person name="Stubbs M."/>
            <person name="Talamas J."/>
            <person name="Tchuinga P."/>
            <person name="Tenzing P."/>
            <person name="Tesfaye S."/>
            <person name="Theodore J."/>
            <person name="Thoulutsang Y."/>
            <person name="Topham K."/>
            <person name="Towey S."/>
            <person name="Tsamla T."/>
            <person name="Tsomo N."/>
            <person name="Vallee D."/>
            <person name="Vassiliev H."/>
            <person name="Venkataraman V."/>
            <person name="Vinson J."/>
            <person name="Vo A."/>
            <person name="Wade C."/>
            <person name="Wang S."/>
            <person name="Wangchuk T."/>
            <person name="Wangdi T."/>
            <person name="Whittaker C."/>
            <person name="Wilkinson J."/>
            <person name="Wu Y."/>
            <person name="Wyman D."/>
            <person name="Yadav S."/>
            <person name="Yang S."/>
            <person name="Yang X."/>
            <person name="Yeager S."/>
            <person name="Yee E."/>
            <person name="Young G."/>
            <person name="Zainoun J."/>
            <person name="Zembeck L."/>
            <person name="Zimmer A."/>
            <person name="Zody M."/>
            <person name="Lander E."/>
        </authorList>
    </citation>
    <scope>NUCLEOTIDE SEQUENCE [LARGE SCALE GENOMIC DNA]</scope>
</reference>
<dbReference type="HOGENOM" id="CLU_945037_0_0_1"/>
<protein>
    <submittedName>
        <fullName evidence="2">Uncharacterized protein</fullName>
    </submittedName>
</protein>
<dbReference type="InParanoid" id="H2Z7F1"/>
<reference evidence="2" key="3">
    <citation type="submission" date="2025-09" db="UniProtKB">
        <authorList>
            <consortium name="Ensembl"/>
        </authorList>
    </citation>
    <scope>IDENTIFICATION</scope>
</reference>
<dbReference type="Ensembl" id="ENSCSAVT00000013669.1">
    <property type="protein sequence ID" value="ENSCSAVP00000013513.1"/>
    <property type="gene ID" value="ENSCSAVG00000007924.1"/>
</dbReference>
<evidence type="ECO:0000256" key="1">
    <source>
        <dbReference type="SAM" id="MobiDB-lite"/>
    </source>
</evidence>
<dbReference type="Proteomes" id="UP000007875">
    <property type="component" value="Unassembled WGS sequence"/>
</dbReference>
<accession>H2Z7F1</accession>
<evidence type="ECO:0000313" key="3">
    <source>
        <dbReference type="Proteomes" id="UP000007875"/>
    </source>
</evidence>
<dbReference type="OMA" id="NVLHRQP"/>
<sequence length="295" mass="33729">MSIITFVYYIWVTWKLRGVKVDDEKEEDNPDDVESVRKSVVSTRELNNEAHNNEREIGHNLRRFPSVSSLPANMSDQIYENSKPTHEDLNIHGHAQSASEKDSAFSEGEITPTRGGKIIPPKIRRTGSGYGIEHTESIANVLHRQPLSHMTHHPYGRKQDGMRDTSNNRTTYGYPQELATNSFTNTAFQNEGSRFETDDLYRTRGHRKSMPDWLRAALGDEVRQENVEDDDSEIAGCPPMNRTATMPSMNQKEFPLLNTSDEESICYPSISQEGRLHMKREGFRSRQPNSLPHQK</sequence>
<name>H2Z7F1_CIOSA</name>
<evidence type="ECO:0000313" key="2">
    <source>
        <dbReference type="Ensembl" id="ENSCSAVP00000013513.1"/>
    </source>
</evidence>
<dbReference type="AlphaFoldDB" id="H2Z7F1"/>
<feature type="region of interest" description="Disordered" evidence="1">
    <location>
        <begin position="96"/>
        <end position="124"/>
    </location>
</feature>
<reference evidence="2" key="2">
    <citation type="submission" date="2025-08" db="UniProtKB">
        <authorList>
            <consortium name="Ensembl"/>
        </authorList>
    </citation>
    <scope>IDENTIFICATION</scope>
</reference>
<organism evidence="2 3">
    <name type="scientific">Ciona savignyi</name>
    <name type="common">Pacific transparent sea squirt</name>
    <dbReference type="NCBI Taxonomy" id="51511"/>
    <lineage>
        <taxon>Eukaryota</taxon>
        <taxon>Metazoa</taxon>
        <taxon>Chordata</taxon>
        <taxon>Tunicata</taxon>
        <taxon>Ascidiacea</taxon>
        <taxon>Phlebobranchia</taxon>
        <taxon>Cionidae</taxon>
        <taxon>Ciona</taxon>
    </lineage>
</organism>
<keyword evidence="3" id="KW-1185">Reference proteome</keyword>